<evidence type="ECO:0000256" key="1">
    <source>
        <dbReference type="SAM" id="MobiDB-lite"/>
    </source>
</evidence>
<reference evidence="3 4" key="1">
    <citation type="journal article" date="2019" name="Nat. Ecol. Evol.">
        <title>Megaphylogeny resolves global patterns of mushroom evolution.</title>
        <authorList>
            <person name="Varga T."/>
            <person name="Krizsan K."/>
            <person name="Foldi C."/>
            <person name="Dima B."/>
            <person name="Sanchez-Garcia M."/>
            <person name="Sanchez-Ramirez S."/>
            <person name="Szollosi G.J."/>
            <person name="Szarkandi J.G."/>
            <person name="Papp V."/>
            <person name="Albert L."/>
            <person name="Andreopoulos W."/>
            <person name="Angelini C."/>
            <person name="Antonin V."/>
            <person name="Barry K.W."/>
            <person name="Bougher N.L."/>
            <person name="Buchanan P."/>
            <person name="Buyck B."/>
            <person name="Bense V."/>
            <person name="Catcheside P."/>
            <person name="Chovatia M."/>
            <person name="Cooper J."/>
            <person name="Damon W."/>
            <person name="Desjardin D."/>
            <person name="Finy P."/>
            <person name="Geml J."/>
            <person name="Haridas S."/>
            <person name="Hughes K."/>
            <person name="Justo A."/>
            <person name="Karasinski D."/>
            <person name="Kautmanova I."/>
            <person name="Kiss B."/>
            <person name="Kocsube S."/>
            <person name="Kotiranta H."/>
            <person name="LaButti K.M."/>
            <person name="Lechner B.E."/>
            <person name="Liimatainen K."/>
            <person name="Lipzen A."/>
            <person name="Lukacs Z."/>
            <person name="Mihaltcheva S."/>
            <person name="Morgado L.N."/>
            <person name="Niskanen T."/>
            <person name="Noordeloos M.E."/>
            <person name="Ohm R.A."/>
            <person name="Ortiz-Santana B."/>
            <person name="Ovrebo C."/>
            <person name="Racz N."/>
            <person name="Riley R."/>
            <person name="Savchenko A."/>
            <person name="Shiryaev A."/>
            <person name="Soop K."/>
            <person name="Spirin V."/>
            <person name="Szebenyi C."/>
            <person name="Tomsovsky M."/>
            <person name="Tulloss R.E."/>
            <person name="Uehling J."/>
            <person name="Grigoriev I.V."/>
            <person name="Vagvolgyi C."/>
            <person name="Papp T."/>
            <person name="Martin F.M."/>
            <person name="Miettinen O."/>
            <person name="Hibbett D.S."/>
            <person name="Nagy L.G."/>
        </authorList>
    </citation>
    <scope>NUCLEOTIDE SEQUENCE [LARGE SCALE GENOMIC DNA]</scope>
    <source>
        <strain evidence="3 4">CBS 166.37</strain>
    </source>
</reference>
<dbReference type="OrthoDB" id="203796at2759"/>
<organism evidence="3 4">
    <name type="scientific">Crucibulum laeve</name>
    <dbReference type="NCBI Taxonomy" id="68775"/>
    <lineage>
        <taxon>Eukaryota</taxon>
        <taxon>Fungi</taxon>
        <taxon>Dikarya</taxon>
        <taxon>Basidiomycota</taxon>
        <taxon>Agaricomycotina</taxon>
        <taxon>Agaricomycetes</taxon>
        <taxon>Agaricomycetidae</taxon>
        <taxon>Agaricales</taxon>
        <taxon>Agaricineae</taxon>
        <taxon>Nidulariaceae</taxon>
        <taxon>Crucibulum</taxon>
    </lineage>
</organism>
<accession>A0A5C3M9Q4</accession>
<feature type="transmembrane region" description="Helical" evidence="2">
    <location>
        <begin position="297"/>
        <end position="314"/>
    </location>
</feature>
<keyword evidence="2" id="KW-1133">Transmembrane helix</keyword>
<dbReference type="EMBL" id="ML213595">
    <property type="protein sequence ID" value="TFK41186.1"/>
    <property type="molecule type" value="Genomic_DNA"/>
</dbReference>
<name>A0A5C3M9Q4_9AGAR</name>
<sequence>MEPVASGSTAPPPPFQDDPSEETDHLLHDFSNQHTSPGDDRPPPPDFSPYFAETITVGCNDIASHDRHLNTDGEALYRFLLYESSSPFYRLHCRGQHDERKDHWVTERDNNGRTRSRRESRTETVTDFEFYIDIYSDPNITPIQWTVWDTLPAYRGSMVREVTLPNGTTRKATRAELKTYKKWTKERSEYGIPPWVEDTGAIVRGESVVIDDGERLYSSKTVRQWADDYCTSTKYLKEFVYEKSLYGWNLHRLEVSIRAAISSTPYQGRVDVEFKPHGSKVYVRPDNRLSRMLSNKWIKFISILLLIYPFIWLFKRFHSRGGGRWEVSGAGYPLKRLIAVPADEGDGDLPPYDPKTPVMPVASNGPSPYVQTMNGRKKVIGTMEGQWFKMWEGTIKQAVIGRYQGMTPLQNPQQVQQQHQILLDGYGFDV</sequence>
<feature type="region of interest" description="Disordered" evidence="1">
    <location>
        <begin position="1"/>
        <end position="49"/>
    </location>
</feature>
<keyword evidence="2" id="KW-0812">Transmembrane</keyword>
<gene>
    <name evidence="3" type="ORF">BDQ12DRAFT_600313</name>
</gene>
<keyword evidence="2" id="KW-0472">Membrane</keyword>
<dbReference type="PANTHER" id="PTHR37848:SF1">
    <property type="entry name" value="SUN DOMAIN-CONTAINING PROTEIN"/>
    <property type="match status" value="1"/>
</dbReference>
<dbReference type="Proteomes" id="UP000308652">
    <property type="component" value="Unassembled WGS sequence"/>
</dbReference>
<evidence type="ECO:0000256" key="2">
    <source>
        <dbReference type="SAM" id="Phobius"/>
    </source>
</evidence>
<dbReference type="AlphaFoldDB" id="A0A5C3M9Q4"/>
<dbReference type="PANTHER" id="PTHR37848">
    <property type="entry name" value="EXPRESSED PROTEIN"/>
    <property type="match status" value="1"/>
</dbReference>
<keyword evidence="4" id="KW-1185">Reference proteome</keyword>
<evidence type="ECO:0000313" key="4">
    <source>
        <dbReference type="Proteomes" id="UP000308652"/>
    </source>
</evidence>
<proteinExistence type="predicted"/>
<protein>
    <submittedName>
        <fullName evidence="3">Uncharacterized protein</fullName>
    </submittedName>
</protein>
<evidence type="ECO:0000313" key="3">
    <source>
        <dbReference type="EMBL" id="TFK41186.1"/>
    </source>
</evidence>